<comment type="caution">
    <text evidence="1">The sequence shown here is derived from an EMBL/GenBank/DDBJ whole genome shotgun (WGS) entry which is preliminary data.</text>
</comment>
<reference evidence="1 2" key="2">
    <citation type="submission" date="2023-11" db="EMBL/GenBank/DDBJ databases">
        <authorList>
            <person name="Lara A.C."/>
            <person name="Chronakova A."/>
        </authorList>
    </citation>
    <scope>NUCLEOTIDE SEQUENCE [LARGE SCALE GENOMIC DNA]</scope>
    <source>
        <strain evidence="1 2">BCCO 10_0061</strain>
    </source>
</reference>
<sequence length="134" mass="13786">MLLESVDLVVAALVAGAAAGTGEVATAAVRDAYEGLKSLTRKALGHSPADADEEERAGLEMELAAPEAHRAELKQALSSSEVEVDAELVTAAQRVLTLVDPEGAAAGKYANMVVQDNKGVQVGDHNTQTNSFGS</sequence>
<organism evidence="1 2">
    <name type="scientific">Lentzea sokolovensis</name>
    <dbReference type="NCBI Taxonomy" id="3095429"/>
    <lineage>
        <taxon>Bacteria</taxon>
        <taxon>Bacillati</taxon>
        <taxon>Actinomycetota</taxon>
        <taxon>Actinomycetes</taxon>
        <taxon>Pseudonocardiales</taxon>
        <taxon>Pseudonocardiaceae</taxon>
        <taxon>Lentzea</taxon>
    </lineage>
</organism>
<keyword evidence="2" id="KW-1185">Reference proteome</keyword>
<proteinExistence type="predicted"/>
<evidence type="ECO:0000313" key="1">
    <source>
        <dbReference type="EMBL" id="MDX8141232.1"/>
    </source>
</evidence>
<name>A0ABU4UP13_9PSEU</name>
<dbReference type="EMBL" id="JAXAVU010000001">
    <property type="protein sequence ID" value="MDX8141232.1"/>
    <property type="molecule type" value="Genomic_DNA"/>
</dbReference>
<evidence type="ECO:0008006" key="3">
    <source>
        <dbReference type="Google" id="ProtNLM"/>
    </source>
</evidence>
<gene>
    <name evidence="1" type="ORF">SK854_03855</name>
</gene>
<accession>A0ABU4UP13</accession>
<dbReference type="Proteomes" id="UP001285352">
    <property type="component" value="Unassembled WGS sequence"/>
</dbReference>
<evidence type="ECO:0000313" key="2">
    <source>
        <dbReference type="Proteomes" id="UP001285352"/>
    </source>
</evidence>
<protein>
    <recommendedName>
        <fullName evidence="3">RHIM domain-containing protein</fullName>
    </recommendedName>
</protein>
<reference evidence="1 2" key="1">
    <citation type="submission" date="2023-11" db="EMBL/GenBank/DDBJ databases">
        <title>Lentzea sokolovensis, sp. nov., Lentzea kristufkii, sp. nov., and Lentzea miocenensis, sp. nov., rare actinobacteria from Sokolov Coal Basin, Miocene lacustrine sediment, Czech Republic.</title>
        <authorList>
            <person name="Lara A."/>
            <person name="Kotroba L."/>
            <person name="Nouioui I."/>
            <person name="Neumann-Schaal M."/>
            <person name="Mast Y."/>
            <person name="Chronakova A."/>
        </authorList>
    </citation>
    <scope>NUCLEOTIDE SEQUENCE [LARGE SCALE GENOMIC DNA]</scope>
    <source>
        <strain evidence="1 2">BCCO 10_0061</strain>
    </source>
</reference>
<dbReference type="RefSeq" id="WP_319973539.1">
    <property type="nucleotide sequence ID" value="NZ_JAXAVU010000001.1"/>
</dbReference>